<protein>
    <submittedName>
        <fullName evidence="5">MBL fold metallo-hydrolase</fullName>
    </submittedName>
</protein>
<dbReference type="OrthoDB" id="9802248at2"/>
<feature type="domain" description="Metallo-beta-lactamase" evidence="4">
    <location>
        <begin position="19"/>
        <end position="225"/>
    </location>
</feature>
<accession>A0A5D0CZ04</accession>
<dbReference type="SMART" id="SM00849">
    <property type="entry name" value="Lactamase_B"/>
    <property type="match status" value="1"/>
</dbReference>
<dbReference type="SUPFAM" id="SSF56281">
    <property type="entry name" value="Metallo-hydrolase/oxidoreductase"/>
    <property type="match status" value="1"/>
</dbReference>
<dbReference type="Pfam" id="PF00753">
    <property type="entry name" value="Lactamase_B"/>
    <property type="match status" value="1"/>
</dbReference>
<dbReference type="PANTHER" id="PTHR42951:SF15">
    <property type="entry name" value="METALLO-BETA-LACTAMASE SUPERFAMILY PROTEIN"/>
    <property type="match status" value="1"/>
</dbReference>
<dbReference type="Proteomes" id="UP000325218">
    <property type="component" value="Unassembled WGS sequence"/>
</dbReference>
<sequence length="245" mass="26919">MAEIHGLEIEFDQNGEQQTIWPTLIKGNAELILIDCGYPGFLPRLEAAAARSGFSLDAITKLLLTHHDMDHMGSAAALKRTYPRVEIMAYGPEIPYITGGRKALRIEQAEASLSQIPAEEKQAVEQFIGFLKTIEPVEVTRPLLEGELLPWCGGIEVVPTPGHTAGHISFYLPASQTLIAGDAVAITEDGKLGLANPQYAEDLEEAVKSIHRLLNYRISQLICYHGGIYQGDAEAALRQLLREYD</sequence>
<dbReference type="RefSeq" id="WP_148450553.1">
    <property type="nucleotide sequence ID" value="NZ_VSDO01000001.1"/>
</dbReference>
<reference evidence="5 6" key="1">
    <citation type="submission" date="2019-08" db="EMBL/GenBank/DDBJ databases">
        <title>Genome sequencing of Paenibacillus faecis DSM 23593(T).</title>
        <authorList>
            <person name="Kook J.-K."/>
            <person name="Park S.-N."/>
            <person name="Lim Y.K."/>
        </authorList>
    </citation>
    <scope>NUCLEOTIDE SEQUENCE [LARGE SCALE GENOMIC DNA]</scope>
    <source>
        <strain evidence="5 6">DSM 23593</strain>
    </source>
</reference>
<dbReference type="InterPro" id="IPR036866">
    <property type="entry name" value="RibonucZ/Hydroxyglut_hydro"/>
</dbReference>
<dbReference type="InterPro" id="IPR001279">
    <property type="entry name" value="Metallo-B-lactamas"/>
</dbReference>
<organism evidence="5 6">
    <name type="scientific">Paenibacillus faecis</name>
    <dbReference type="NCBI Taxonomy" id="862114"/>
    <lineage>
        <taxon>Bacteria</taxon>
        <taxon>Bacillati</taxon>
        <taxon>Bacillota</taxon>
        <taxon>Bacilli</taxon>
        <taxon>Bacillales</taxon>
        <taxon>Paenibacillaceae</taxon>
        <taxon>Paenibacillus</taxon>
    </lineage>
</organism>
<dbReference type="InterPro" id="IPR050855">
    <property type="entry name" value="NDM-1-like"/>
</dbReference>
<gene>
    <name evidence="5" type="ORF">FRY98_04655</name>
</gene>
<evidence type="ECO:0000256" key="1">
    <source>
        <dbReference type="ARBA" id="ARBA00034221"/>
    </source>
</evidence>
<evidence type="ECO:0000256" key="3">
    <source>
        <dbReference type="ARBA" id="ARBA00048505"/>
    </source>
</evidence>
<dbReference type="Gene3D" id="3.60.15.10">
    <property type="entry name" value="Ribonuclease Z/Hydroxyacylglutathione hydrolase-like"/>
    <property type="match status" value="1"/>
</dbReference>
<keyword evidence="6" id="KW-1185">Reference proteome</keyword>
<dbReference type="GO" id="GO:0016787">
    <property type="term" value="F:hydrolase activity"/>
    <property type="evidence" value="ECO:0007669"/>
    <property type="project" value="UniProtKB-KW"/>
</dbReference>
<comment type="catalytic activity">
    <reaction evidence="1">
        <text>3',5'-cyclic CMP + H2O = CMP + H(+)</text>
        <dbReference type="Rhea" id="RHEA:72675"/>
        <dbReference type="ChEBI" id="CHEBI:15377"/>
        <dbReference type="ChEBI" id="CHEBI:15378"/>
        <dbReference type="ChEBI" id="CHEBI:58003"/>
        <dbReference type="ChEBI" id="CHEBI:60377"/>
    </reaction>
    <physiologicalReaction direction="left-to-right" evidence="1">
        <dbReference type="Rhea" id="RHEA:72676"/>
    </physiologicalReaction>
</comment>
<comment type="function">
    <text evidence="2">Counteracts the endogenous Pycsar antiviral defense system. Phosphodiesterase that enables metal-dependent hydrolysis of host cyclic nucleotide Pycsar defense signals such as cCMP and cUMP.</text>
</comment>
<dbReference type="EMBL" id="VSDO01000001">
    <property type="protein sequence ID" value="TYA14960.1"/>
    <property type="molecule type" value="Genomic_DNA"/>
</dbReference>
<name>A0A5D0CZ04_9BACL</name>
<evidence type="ECO:0000256" key="2">
    <source>
        <dbReference type="ARBA" id="ARBA00034301"/>
    </source>
</evidence>
<comment type="caution">
    <text evidence="5">The sequence shown here is derived from an EMBL/GenBank/DDBJ whole genome shotgun (WGS) entry which is preliminary data.</text>
</comment>
<evidence type="ECO:0000313" key="5">
    <source>
        <dbReference type="EMBL" id="TYA14960.1"/>
    </source>
</evidence>
<evidence type="ECO:0000313" key="6">
    <source>
        <dbReference type="Proteomes" id="UP000325218"/>
    </source>
</evidence>
<proteinExistence type="predicted"/>
<keyword evidence="5" id="KW-0378">Hydrolase</keyword>
<dbReference type="PANTHER" id="PTHR42951">
    <property type="entry name" value="METALLO-BETA-LACTAMASE DOMAIN-CONTAINING"/>
    <property type="match status" value="1"/>
</dbReference>
<comment type="catalytic activity">
    <reaction evidence="3">
        <text>3',5'-cyclic UMP + H2O = UMP + H(+)</text>
        <dbReference type="Rhea" id="RHEA:70575"/>
        <dbReference type="ChEBI" id="CHEBI:15377"/>
        <dbReference type="ChEBI" id="CHEBI:15378"/>
        <dbReference type="ChEBI" id="CHEBI:57865"/>
        <dbReference type="ChEBI" id="CHEBI:184387"/>
    </reaction>
    <physiologicalReaction direction="left-to-right" evidence="3">
        <dbReference type="Rhea" id="RHEA:70576"/>
    </physiologicalReaction>
</comment>
<evidence type="ECO:0000259" key="4">
    <source>
        <dbReference type="SMART" id="SM00849"/>
    </source>
</evidence>
<dbReference type="CDD" id="cd07721">
    <property type="entry name" value="yflN-like_MBL-fold"/>
    <property type="match status" value="1"/>
</dbReference>
<dbReference type="AlphaFoldDB" id="A0A5D0CZ04"/>